<evidence type="ECO:0000313" key="1">
    <source>
        <dbReference type="EMBL" id="QHT03027.1"/>
    </source>
</evidence>
<protein>
    <submittedName>
        <fullName evidence="1">Uncharacterized protein</fullName>
    </submittedName>
</protein>
<accession>A0A6C0CFG4</accession>
<dbReference type="AlphaFoldDB" id="A0A6C0CFG4"/>
<dbReference type="Gene3D" id="3.40.50.11350">
    <property type="match status" value="1"/>
</dbReference>
<organism evidence="1">
    <name type="scientific">viral metagenome</name>
    <dbReference type="NCBI Taxonomy" id="1070528"/>
    <lineage>
        <taxon>unclassified sequences</taxon>
        <taxon>metagenomes</taxon>
        <taxon>organismal metagenomes</taxon>
    </lineage>
</organism>
<dbReference type="EMBL" id="MN739404">
    <property type="protein sequence ID" value="QHT03027.1"/>
    <property type="molecule type" value="Genomic_DNA"/>
</dbReference>
<reference evidence="1" key="1">
    <citation type="journal article" date="2020" name="Nature">
        <title>Giant virus diversity and host interactions through global metagenomics.</title>
        <authorList>
            <person name="Schulz F."/>
            <person name="Roux S."/>
            <person name="Paez-Espino D."/>
            <person name="Jungbluth S."/>
            <person name="Walsh D.A."/>
            <person name="Denef V.J."/>
            <person name="McMahon K.D."/>
            <person name="Konstantinidis K.T."/>
            <person name="Eloe-Fadrosh E.A."/>
            <person name="Kyrpides N.C."/>
            <person name="Woyke T."/>
        </authorList>
    </citation>
    <scope>NUCLEOTIDE SEQUENCE</scope>
    <source>
        <strain evidence="1">GVMAG-M-3300020727-4</strain>
    </source>
</reference>
<name>A0A6C0CFG4_9ZZZZ</name>
<proteinExistence type="predicted"/>
<sequence>MDLKVAHEGGFFSCCSVRLYYLVLYFNKYKRLPQVFDTTGFYTWYKQNNSTDDITFNYFKHYDEIPYHIPYTRDIDYHECYQYKNYKDLDLKNLSLFVNKYYVPNDNIREIQETIEDKYNIDFENTCVLFYRGNDKATEFKPPPFDAYLIHANNILKQNPNIKFIVQSDETNFLNFMKSQPFSDRITIFYDEIRHMYKKNNTVDKVNKEQNYGYSLKYLGITLIMSKCKYVVCNTGNCSIWIVFFRNNTDNIIQL</sequence>